<name>A0ABR6KYV3_9HYPH</name>
<comment type="caution">
    <text evidence="2">The sequence shown here is derived from an EMBL/GenBank/DDBJ whole genome shotgun (WGS) entry which is preliminary data.</text>
</comment>
<evidence type="ECO:0000259" key="1">
    <source>
        <dbReference type="Pfam" id="PF07791"/>
    </source>
</evidence>
<evidence type="ECO:0000313" key="3">
    <source>
        <dbReference type="Proteomes" id="UP000539538"/>
    </source>
</evidence>
<dbReference type="Proteomes" id="UP000539538">
    <property type="component" value="Unassembled WGS sequence"/>
</dbReference>
<dbReference type="Pfam" id="PF07791">
    <property type="entry name" value="Imm11"/>
    <property type="match status" value="1"/>
</dbReference>
<dbReference type="RefSeq" id="WP_183261652.1">
    <property type="nucleotide sequence ID" value="NZ_BAAAVZ010000003.1"/>
</dbReference>
<sequence>MFISAKVKDVIESFEPDVHQFFPIEFVWEDGSHAADRFWFVPCNRLDTVDRAKTTFEFRNLKKELVFNRSQIGSHHVWIDKFIVMPTPAISEALKAALDAAGITGAHYQHFPETD</sequence>
<dbReference type="EMBL" id="JACHOT010000001">
    <property type="protein sequence ID" value="MBB4649715.1"/>
    <property type="molecule type" value="Genomic_DNA"/>
</dbReference>
<gene>
    <name evidence="2" type="ORF">GGQ99_001437</name>
</gene>
<protein>
    <recommendedName>
        <fullName evidence="1">Immunity MXAN-0049 protein domain-containing protein</fullName>
    </recommendedName>
</protein>
<proteinExistence type="predicted"/>
<evidence type="ECO:0000313" key="2">
    <source>
        <dbReference type="EMBL" id="MBB4649715.1"/>
    </source>
</evidence>
<accession>A0ABR6KYV3</accession>
<feature type="domain" description="Immunity MXAN-0049 protein" evidence="1">
    <location>
        <begin position="1"/>
        <end position="109"/>
    </location>
</feature>
<organism evidence="2 3">
    <name type="scientific">Aminobacter niigataensis</name>
    <dbReference type="NCBI Taxonomy" id="83265"/>
    <lineage>
        <taxon>Bacteria</taxon>
        <taxon>Pseudomonadati</taxon>
        <taxon>Pseudomonadota</taxon>
        <taxon>Alphaproteobacteria</taxon>
        <taxon>Hyphomicrobiales</taxon>
        <taxon>Phyllobacteriaceae</taxon>
        <taxon>Aminobacter</taxon>
    </lineage>
</organism>
<reference evidence="2 3" key="1">
    <citation type="submission" date="2020-08" db="EMBL/GenBank/DDBJ databases">
        <title>Genomic Encyclopedia of Type Strains, Phase IV (KMG-IV): sequencing the most valuable type-strain genomes for metagenomic binning, comparative biology and taxonomic classification.</title>
        <authorList>
            <person name="Goeker M."/>
        </authorList>
    </citation>
    <scope>NUCLEOTIDE SEQUENCE [LARGE SCALE GENOMIC DNA]</scope>
    <source>
        <strain evidence="2 3">DSM 7050</strain>
    </source>
</reference>
<keyword evidence="3" id="KW-1185">Reference proteome</keyword>
<dbReference type="InterPro" id="IPR012433">
    <property type="entry name" value="Imm11"/>
</dbReference>